<evidence type="ECO:0000313" key="2">
    <source>
        <dbReference type="Proteomes" id="UP001107558"/>
    </source>
</evidence>
<proteinExistence type="predicted"/>
<reference evidence="1" key="1">
    <citation type="submission" date="2021-03" db="EMBL/GenBank/DDBJ databases">
        <title>Chromosome level genome of the anhydrobiotic midge Polypedilum vanderplanki.</title>
        <authorList>
            <person name="Yoshida Y."/>
            <person name="Kikawada T."/>
            <person name="Gusev O."/>
        </authorList>
    </citation>
    <scope>NUCLEOTIDE SEQUENCE</scope>
    <source>
        <strain evidence="1">NIAS01</strain>
        <tissue evidence="1">Whole body or cell culture</tissue>
    </source>
</reference>
<dbReference type="Proteomes" id="UP001107558">
    <property type="component" value="Chromosome 2"/>
</dbReference>
<comment type="caution">
    <text evidence="1">The sequence shown here is derived from an EMBL/GenBank/DDBJ whole genome shotgun (WGS) entry which is preliminary data.</text>
</comment>
<name>A0A9J6CAC1_POLVA</name>
<keyword evidence="2" id="KW-1185">Reference proteome</keyword>
<dbReference type="AlphaFoldDB" id="A0A9J6CAC1"/>
<organism evidence="1 2">
    <name type="scientific">Polypedilum vanderplanki</name>
    <name type="common">Sleeping chironomid midge</name>
    <dbReference type="NCBI Taxonomy" id="319348"/>
    <lineage>
        <taxon>Eukaryota</taxon>
        <taxon>Metazoa</taxon>
        <taxon>Ecdysozoa</taxon>
        <taxon>Arthropoda</taxon>
        <taxon>Hexapoda</taxon>
        <taxon>Insecta</taxon>
        <taxon>Pterygota</taxon>
        <taxon>Neoptera</taxon>
        <taxon>Endopterygota</taxon>
        <taxon>Diptera</taxon>
        <taxon>Nematocera</taxon>
        <taxon>Chironomoidea</taxon>
        <taxon>Chironomidae</taxon>
        <taxon>Chironominae</taxon>
        <taxon>Polypedilum</taxon>
        <taxon>Polypedilum</taxon>
    </lineage>
</organism>
<evidence type="ECO:0000313" key="1">
    <source>
        <dbReference type="EMBL" id="KAG5678707.1"/>
    </source>
</evidence>
<dbReference type="EMBL" id="JADBJN010000002">
    <property type="protein sequence ID" value="KAG5678707.1"/>
    <property type="molecule type" value="Genomic_DNA"/>
</dbReference>
<gene>
    <name evidence="1" type="ORF">PVAND_008355</name>
</gene>
<protein>
    <submittedName>
        <fullName evidence="1">Uncharacterized protein</fullName>
    </submittedName>
</protein>
<accession>A0A9J6CAC1</accession>
<sequence>MGQKPKVVDIIEKSFKSKCQKRTQKCSSCRYHNCQLSNSEKKLNKNLPNKFEHECPYDDCQIIDCEACYWIKMQRNANAVNIKISRTGKLPKRSEVDRILNKLLPNIKVLIENHLKDNENDSVKTENDINLLISSFASNIWSIEPQKIPFESHDQEMKDTENKMEVSTKVSKSNSIAANLGLEEPKIMETQSMVDVLPINVNCIPFNADNKDQFLMTNDNYNISLSNHMGCEIKTSTNNEIHQNGIRTTVADSYLSDSESLETSTMKDLISFIEDVNNEILIEFLQ</sequence>